<proteinExistence type="inferred from homology"/>
<evidence type="ECO:0000256" key="10">
    <source>
        <dbReference type="RuleBase" id="RU004181"/>
    </source>
</evidence>
<dbReference type="EMBL" id="QYZP01000001">
    <property type="protein sequence ID" value="RJN33095.1"/>
    <property type="molecule type" value="Genomic_DNA"/>
</dbReference>
<feature type="transmembrane region" description="Helical" evidence="9">
    <location>
        <begin position="113"/>
        <end position="131"/>
    </location>
</feature>
<evidence type="ECO:0000256" key="8">
    <source>
        <dbReference type="ARBA" id="ARBA00023136"/>
    </source>
</evidence>
<feature type="region of interest" description="Disordered" evidence="11">
    <location>
        <begin position="1"/>
        <end position="23"/>
    </location>
</feature>
<keyword evidence="7 9" id="KW-1133">Transmembrane helix</keyword>
<comment type="caution">
    <text evidence="12">The sequence shown here is derived from an EMBL/GenBank/DDBJ whole genome shotgun (WGS) entry which is preliminary data.</text>
</comment>
<evidence type="ECO:0000256" key="2">
    <source>
        <dbReference type="ARBA" id="ARBA00022475"/>
    </source>
</evidence>
<feature type="active site" evidence="9">
    <location>
        <position position="169"/>
    </location>
</feature>
<dbReference type="InterPro" id="IPR001872">
    <property type="entry name" value="Peptidase_A8"/>
</dbReference>
<evidence type="ECO:0000313" key="12">
    <source>
        <dbReference type="EMBL" id="RJN33095.1"/>
    </source>
</evidence>
<dbReference type="OrthoDB" id="4308908at2"/>
<dbReference type="PRINTS" id="PR00781">
    <property type="entry name" value="LIPOSIGPTASE"/>
</dbReference>
<feature type="transmembrane region" description="Helical" evidence="9">
    <location>
        <begin position="28"/>
        <end position="44"/>
    </location>
</feature>
<dbReference type="RefSeq" id="WP_119902139.1">
    <property type="nucleotide sequence ID" value="NZ_QYZP01000001.1"/>
</dbReference>
<feature type="transmembrane region" description="Helical" evidence="9">
    <location>
        <begin position="88"/>
        <end position="106"/>
    </location>
</feature>
<dbReference type="AlphaFoldDB" id="A0A3A4FKW2"/>
<comment type="pathway">
    <text evidence="9">Protein modification; lipoprotein biosynthesis (signal peptide cleavage).</text>
</comment>
<dbReference type="Proteomes" id="UP000266615">
    <property type="component" value="Unassembled WGS sequence"/>
</dbReference>
<feature type="active site" evidence="9">
    <location>
        <position position="155"/>
    </location>
</feature>
<keyword evidence="4 9" id="KW-0812">Transmembrane</keyword>
<keyword evidence="6 9" id="KW-0378">Hydrolase</keyword>
<evidence type="ECO:0000256" key="5">
    <source>
        <dbReference type="ARBA" id="ARBA00022750"/>
    </source>
</evidence>
<evidence type="ECO:0000256" key="4">
    <source>
        <dbReference type="ARBA" id="ARBA00022692"/>
    </source>
</evidence>
<evidence type="ECO:0000313" key="13">
    <source>
        <dbReference type="Proteomes" id="UP000266615"/>
    </source>
</evidence>
<comment type="subcellular location">
    <subcellularLocation>
        <location evidence="9">Cell membrane</location>
        <topology evidence="9">Multi-pass membrane protein</topology>
    </subcellularLocation>
</comment>
<evidence type="ECO:0000256" key="6">
    <source>
        <dbReference type="ARBA" id="ARBA00022801"/>
    </source>
</evidence>
<feature type="transmembrane region" description="Helical" evidence="9">
    <location>
        <begin position="163"/>
        <end position="187"/>
    </location>
</feature>
<keyword evidence="13" id="KW-1185">Reference proteome</keyword>
<dbReference type="GO" id="GO:0004190">
    <property type="term" value="F:aspartic-type endopeptidase activity"/>
    <property type="evidence" value="ECO:0007669"/>
    <property type="project" value="UniProtKB-UniRule"/>
</dbReference>
<comment type="function">
    <text evidence="9">This protein specifically catalyzes the removal of signal peptides from prolipoproteins.</text>
</comment>
<accession>A0A3A4FKW2</accession>
<dbReference type="HAMAP" id="MF_00161">
    <property type="entry name" value="LspA"/>
    <property type="match status" value="1"/>
</dbReference>
<comment type="catalytic activity">
    <reaction evidence="9">
        <text>Release of signal peptides from bacterial membrane prolipoproteins. Hydrolyzes -Xaa-Yaa-Zaa-|-(S,diacylglyceryl)Cys-, in which Xaa is hydrophobic (preferably Leu), and Yaa (Ala or Ser) and Zaa (Gly or Ala) have small, neutral side chains.</text>
        <dbReference type="EC" id="3.4.23.36"/>
    </reaction>
</comment>
<evidence type="ECO:0000256" key="7">
    <source>
        <dbReference type="ARBA" id="ARBA00022989"/>
    </source>
</evidence>
<dbReference type="GO" id="GO:0005886">
    <property type="term" value="C:plasma membrane"/>
    <property type="evidence" value="ECO:0007669"/>
    <property type="project" value="UniProtKB-SubCell"/>
</dbReference>
<gene>
    <name evidence="9" type="primary">lspA</name>
    <name evidence="12" type="ORF">D3250_04700</name>
</gene>
<protein>
    <recommendedName>
        <fullName evidence="9">Lipoprotein signal peptidase</fullName>
        <ecNumber evidence="9">3.4.23.36</ecNumber>
    </recommendedName>
    <alternativeName>
        <fullName evidence="9">Prolipoprotein signal peptidase</fullName>
    </alternativeName>
    <alternativeName>
        <fullName evidence="9">Signal peptidase II</fullName>
        <shortName evidence="9">SPase II</shortName>
    </alternativeName>
</protein>
<keyword evidence="8 9" id="KW-0472">Membrane</keyword>
<sequence length="207" mass="22203">MPSAETPSQPDPEEPSSAGSAASRPRRRVAVTVAIVLALSAWLLDQGTKLWVEGSMELGQQIDAIPPVLYWRYHLNPGAAFSMGTDHTWVFTIIQSVVLGVGLFYLSRLGGSWLWTLGVGGLIGGVAGNLTDRLFRAPSLVEGSFEQFGQGHVVDMIAVPHFAVFNVADSFIVCSIIGLCAMMLFGLNMDGTRDGKRKPTPDDAEAN</sequence>
<comment type="similarity">
    <text evidence="1 9 10">Belongs to the peptidase A8 family.</text>
</comment>
<keyword evidence="2 9" id="KW-1003">Cell membrane</keyword>
<keyword evidence="3 9" id="KW-0645">Protease</keyword>
<name>A0A3A4FKW2_9MICC</name>
<dbReference type="PANTHER" id="PTHR33695:SF1">
    <property type="entry name" value="LIPOPROTEIN SIGNAL PEPTIDASE"/>
    <property type="match status" value="1"/>
</dbReference>
<evidence type="ECO:0000256" key="1">
    <source>
        <dbReference type="ARBA" id="ARBA00006139"/>
    </source>
</evidence>
<dbReference type="Pfam" id="PF01252">
    <property type="entry name" value="Peptidase_A8"/>
    <property type="match status" value="1"/>
</dbReference>
<evidence type="ECO:0000256" key="9">
    <source>
        <dbReference type="HAMAP-Rule" id="MF_00161"/>
    </source>
</evidence>
<organism evidence="12 13">
    <name type="scientific">Nesterenkonia natronophila</name>
    <dbReference type="NCBI Taxonomy" id="2174932"/>
    <lineage>
        <taxon>Bacteria</taxon>
        <taxon>Bacillati</taxon>
        <taxon>Actinomycetota</taxon>
        <taxon>Actinomycetes</taxon>
        <taxon>Micrococcales</taxon>
        <taxon>Micrococcaceae</taxon>
        <taxon>Nesterenkonia</taxon>
    </lineage>
</organism>
<dbReference type="UniPathway" id="UPA00665"/>
<evidence type="ECO:0000256" key="11">
    <source>
        <dbReference type="SAM" id="MobiDB-lite"/>
    </source>
</evidence>
<keyword evidence="5 9" id="KW-0064">Aspartyl protease</keyword>
<evidence type="ECO:0000256" key="3">
    <source>
        <dbReference type="ARBA" id="ARBA00022670"/>
    </source>
</evidence>
<dbReference type="GO" id="GO:0006508">
    <property type="term" value="P:proteolysis"/>
    <property type="evidence" value="ECO:0007669"/>
    <property type="project" value="UniProtKB-KW"/>
</dbReference>
<dbReference type="PANTHER" id="PTHR33695">
    <property type="entry name" value="LIPOPROTEIN SIGNAL PEPTIDASE"/>
    <property type="match status" value="1"/>
</dbReference>
<reference evidence="12 13" key="1">
    <citation type="submission" date="2018-09" db="EMBL/GenBank/DDBJ databases">
        <title>Nesterenkonia natronophila sp. nov., an alkaliphilic actinobacteriume isolated from a soda lake, and emended description of the genus Nesterenkonia.</title>
        <authorList>
            <person name="Menes R.J."/>
            <person name="Iriarte A."/>
        </authorList>
    </citation>
    <scope>NUCLEOTIDE SEQUENCE [LARGE SCALE GENOMIC DNA]</scope>
    <source>
        <strain evidence="12 13">M8</strain>
    </source>
</reference>
<dbReference type="EC" id="3.4.23.36" evidence="9"/>